<feature type="repeat" description="LDL-receptor class B" evidence="2">
    <location>
        <begin position="46"/>
        <end position="88"/>
    </location>
</feature>
<dbReference type="EMBL" id="AACZ04003524">
    <property type="status" value="NOT_ANNOTATED_CDS"/>
    <property type="molecule type" value="Genomic_DNA"/>
</dbReference>
<feature type="repeat" description="LDL-receptor class B" evidence="2">
    <location>
        <begin position="3"/>
        <end position="45"/>
    </location>
</feature>
<dbReference type="FunCoup" id="A0A2J8QMY7">
    <property type="interactions" value="5"/>
</dbReference>
<dbReference type="OMA" id="HMGTEHI"/>
<dbReference type="InParanoid" id="A0A2J8QMY7"/>
<dbReference type="SMART" id="SM00135">
    <property type="entry name" value="LY"/>
    <property type="match status" value="4"/>
</dbReference>
<dbReference type="PANTHER" id="PTHR46513">
    <property type="entry name" value="VITELLOGENIN RECEPTOR-LIKE PROTEIN-RELATED-RELATED"/>
    <property type="match status" value="1"/>
</dbReference>
<dbReference type="PANTHER" id="PTHR46513:SF43">
    <property type="entry name" value="LOW-DENSITY LIPOPROTEIN RECEPTOR-RELATED PROTEIN 5-LIKE PROTEIN"/>
    <property type="match status" value="1"/>
</dbReference>
<dbReference type="FunFam" id="2.120.10.30:FF:000162">
    <property type="entry name" value="LDL receptor related protein 5 like"/>
    <property type="match status" value="1"/>
</dbReference>
<evidence type="ECO:0000313" key="5">
    <source>
        <dbReference type="VGNC" id="VGNC:12890"/>
    </source>
</evidence>
<organism evidence="3 4">
    <name type="scientific">Pan troglodytes</name>
    <name type="common">Chimpanzee</name>
    <dbReference type="NCBI Taxonomy" id="9598"/>
    <lineage>
        <taxon>Eukaryota</taxon>
        <taxon>Metazoa</taxon>
        <taxon>Chordata</taxon>
        <taxon>Craniata</taxon>
        <taxon>Vertebrata</taxon>
        <taxon>Euteleostomi</taxon>
        <taxon>Mammalia</taxon>
        <taxon>Eutheria</taxon>
        <taxon>Euarchontoglires</taxon>
        <taxon>Primates</taxon>
        <taxon>Haplorrhini</taxon>
        <taxon>Catarrhini</taxon>
        <taxon>Hominidae</taxon>
        <taxon>Pan</taxon>
    </lineage>
</organism>
<dbReference type="Gene3D" id="2.120.10.30">
    <property type="entry name" value="TolB, C-terminal domain"/>
    <property type="match status" value="1"/>
</dbReference>
<dbReference type="InterPro" id="IPR050778">
    <property type="entry name" value="Cueball_EGF_LRP_Nidogen"/>
</dbReference>
<dbReference type="PaxDb" id="9598-ENSPTRP00000024419"/>
<dbReference type="PROSITE" id="PS51120">
    <property type="entry name" value="LDLRB"/>
    <property type="match status" value="3"/>
</dbReference>
<proteinExistence type="predicted"/>
<reference evidence="3" key="3">
    <citation type="submission" date="2025-08" db="UniProtKB">
        <authorList>
            <consortium name="Ensembl"/>
        </authorList>
    </citation>
    <scope>IDENTIFICATION</scope>
</reference>
<evidence type="ECO:0000313" key="3">
    <source>
        <dbReference type="Ensembl" id="ENSPTRP00000024419.6"/>
    </source>
</evidence>
<gene>
    <name evidence="3 5" type="primary">LRP5L</name>
</gene>
<evidence type="ECO:0000256" key="1">
    <source>
        <dbReference type="ARBA" id="ARBA00022737"/>
    </source>
</evidence>
<dbReference type="Pfam" id="PF00058">
    <property type="entry name" value="Ldl_recept_b"/>
    <property type="match status" value="2"/>
</dbReference>
<dbReference type="GeneTree" id="ENSGT00940000156574"/>
<dbReference type="STRING" id="9598.ENSPTRP00000024419"/>
<reference evidence="3" key="4">
    <citation type="submission" date="2025-09" db="UniProtKB">
        <authorList>
            <consortium name="Ensembl"/>
        </authorList>
    </citation>
    <scope>IDENTIFICATION</scope>
</reference>
<dbReference type="VGNC" id="VGNC:12890">
    <property type="gene designation" value="LRP5L"/>
</dbReference>
<keyword evidence="1" id="KW-0677">Repeat</keyword>
<evidence type="ECO:0000256" key="2">
    <source>
        <dbReference type="PROSITE-ProRule" id="PRU00461"/>
    </source>
</evidence>
<sequence>MEGHVYWTDDEVWAIRRAYLDGSGAQTLINTKINDPDGIAVNWVARSLYWTHMGTEHIEVTRLSGTSHKILVSEDMDEPRAIALHPEMGLMYWIDWGENPEIKRANLDRQELRVLVSASLGWPNGLALDLQEGKLYWGDAKTDKIEVISVDEMKRQTLLKDKLPHIFRFTLLGDFIYWTDWQRHSITRVHKVKANRDVIIDQLPDLMGLKAVNVDKVVGTNPHADRNGGAATCAASHPTQPGLAAPSRAWNC</sequence>
<protein>
    <submittedName>
        <fullName evidence="3">LDL receptor related protein 5 like</fullName>
    </submittedName>
</protein>
<name>A0A2J8QMY7_PANTR</name>
<feature type="repeat" description="LDL-receptor class B" evidence="2">
    <location>
        <begin position="89"/>
        <end position="132"/>
    </location>
</feature>
<evidence type="ECO:0000313" key="4">
    <source>
        <dbReference type="Proteomes" id="UP000002277"/>
    </source>
</evidence>
<dbReference type="Proteomes" id="UP000002277">
    <property type="component" value="Chromosome 22"/>
</dbReference>
<reference evidence="3 4" key="2">
    <citation type="journal article" date="2005" name="Nature">
        <title>Initial sequence of the chimpanzee genome and comparison with the human genome.</title>
        <authorList>
            <consortium name="Chimpanzee sequencing and analysis consortium"/>
        </authorList>
    </citation>
    <scope>NUCLEOTIDE SEQUENCE [LARGE SCALE GENOMIC DNA]</scope>
</reference>
<dbReference type="InterPro" id="IPR000033">
    <property type="entry name" value="LDLR_classB_rpt"/>
</dbReference>
<dbReference type="SUPFAM" id="SSF63825">
    <property type="entry name" value="YWTD domain"/>
    <property type="match status" value="1"/>
</dbReference>
<dbReference type="Ensembl" id="ENSPTRT00000026500.7">
    <property type="protein sequence ID" value="ENSPTRP00000024419.6"/>
    <property type="gene ID" value="ENSPTRG00000014186.7"/>
</dbReference>
<accession>H2QLE5</accession>
<accession>A0A2J8QMY7</accession>
<reference evidence="3 4" key="1">
    <citation type="journal article" date="2004" name="Nature">
        <title>DNA sequence and comparative analysis of chimpanzee chromosome 22.</title>
        <authorList>
            <person name="Watanabe H."/>
            <person name="Fujiyama A."/>
            <person name="Hattori M."/>
            <person name="Taylor T.D."/>
            <person name="Toyoda A."/>
            <person name="Kuroki Y."/>
            <person name="Noguchi H."/>
            <person name="BenKahla A."/>
            <person name="Lehrach H."/>
            <person name="Sudbrak R."/>
            <person name="Kube M."/>
            <person name="Taenzer S."/>
            <person name="Galgoczy P."/>
            <person name="Platzer M."/>
            <person name="Scharfe M."/>
            <person name="Nordsiek G."/>
            <person name="Bloecker H."/>
            <person name="Hellmann I."/>
            <person name="Khaitovich P."/>
            <person name="Paabo S."/>
            <person name="Reinhardt R."/>
            <person name="Zheng H.-J."/>
            <person name="Zhang X.-L."/>
            <person name="Zhu G.-F."/>
            <person name="Wang B.-F."/>
            <person name="Fu G."/>
            <person name="Ren S.-X."/>
            <person name="Zhao G.-P."/>
            <person name="Chen Z."/>
            <person name="Lee Y.-S."/>
            <person name="Cheong J.-E."/>
            <person name="Choi S.-H."/>
            <person name="Wu K.-M."/>
            <person name="Liu T.-T."/>
            <person name="Hsiao K.-J."/>
            <person name="Tsai S.-F."/>
            <person name="Kim C.-G."/>
            <person name="Oota S."/>
            <person name="Kitano T."/>
            <person name="Kohara Y."/>
            <person name="Saitou N."/>
            <person name="Park H.-S."/>
            <person name="Wang S.-Y."/>
            <person name="Yaspo M.-L."/>
            <person name="Sakaki Y."/>
        </authorList>
    </citation>
    <scope>NUCLEOTIDE SEQUENCE [LARGE SCALE GENOMIC DNA]</scope>
</reference>
<dbReference type="AlphaFoldDB" id="A0A2J8QMY7"/>
<dbReference type="InterPro" id="IPR011042">
    <property type="entry name" value="6-blade_b-propeller_TolB-like"/>
</dbReference>
<dbReference type="Bgee" id="ENSPTRG00000014186">
    <property type="expression patterns" value="Expressed in liver and 18 other cell types or tissues"/>
</dbReference>
<keyword evidence="4" id="KW-1185">Reference proteome</keyword>